<dbReference type="EMBL" id="FMUX01000001">
    <property type="protein sequence ID" value="SCX75930.1"/>
    <property type="molecule type" value="Genomic_DNA"/>
</dbReference>
<organism evidence="1 2">
    <name type="scientific">Desulfoluna spongiiphila</name>
    <dbReference type="NCBI Taxonomy" id="419481"/>
    <lineage>
        <taxon>Bacteria</taxon>
        <taxon>Pseudomonadati</taxon>
        <taxon>Thermodesulfobacteriota</taxon>
        <taxon>Desulfobacteria</taxon>
        <taxon>Desulfobacterales</taxon>
        <taxon>Desulfolunaceae</taxon>
        <taxon>Desulfoluna</taxon>
    </lineage>
</organism>
<dbReference type="RefSeq" id="WP_092207142.1">
    <property type="nucleotide sequence ID" value="NZ_FMUX01000001.1"/>
</dbReference>
<gene>
    <name evidence="1" type="ORF">SAMN05216233_10177</name>
</gene>
<accession>A0A1G5ADG7</accession>
<reference evidence="1 2" key="1">
    <citation type="submission" date="2016-10" db="EMBL/GenBank/DDBJ databases">
        <authorList>
            <person name="de Groot N.N."/>
        </authorList>
    </citation>
    <scope>NUCLEOTIDE SEQUENCE [LARGE SCALE GENOMIC DNA]</scope>
    <source>
        <strain evidence="1 2">AA1</strain>
    </source>
</reference>
<proteinExistence type="predicted"/>
<dbReference type="STRING" id="419481.SAMN05216233_10177"/>
<name>A0A1G5ADG7_9BACT</name>
<dbReference type="Proteomes" id="UP000198870">
    <property type="component" value="Unassembled WGS sequence"/>
</dbReference>
<evidence type="ECO:0000313" key="2">
    <source>
        <dbReference type="Proteomes" id="UP000198870"/>
    </source>
</evidence>
<protein>
    <submittedName>
        <fullName evidence="1">Uncharacterized protein</fullName>
    </submittedName>
</protein>
<sequence length="66" mass="6997">MTTSTTLSTGSTTIDIVGSMILIERDGHEAWVPLASLPGTSRAVLELVFRTVDNLPMPKNSPEVAA</sequence>
<dbReference type="AlphaFoldDB" id="A0A1G5ADG7"/>
<evidence type="ECO:0000313" key="1">
    <source>
        <dbReference type="EMBL" id="SCX75930.1"/>
    </source>
</evidence>
<keyword evidence="2" id="KW-1185">Reference proteome</keyword>